<keyword evidence="12" id="KW-1185">Reference proteome</keyword>
<evidence type="ECO:0000256" key="3">
    <source>
        <dbReference type="ARBA" id="ARBA00022519"/>
    </source>
</evidence>
<dbReference type="PANTHER" id="PTHR30443:SF0">
    <property type="entry name" value="PHOSPHOETHANOLAMINE TRANSFERASE EPTA"/>
    <property type="match status" value="1"/>
</dbReference>
<dbReference type="InterPro" id="IPR017850">
    <property type="entry name" value="Alkaline_phosphatase_core_sf"/>
</dbReference>
<sequence>MRLPSTFSCSSLGFILACALFFTLFQNALFLHTAWSFIRFDHVSNLLFAASMPVVIFCALNIIFSLLTVPYLRKPLMIFFLLGSAAANYFMYSYGVVIDGDMMQSAVETNAQEIGALLTPQMGLWLLLLGVLPAAAVSIVRIRQTRPWWYPLGLRAANMMLSLVVILLIAALFYKDYASLIRNNKSVVNMLTPSNFIAGAVKLAEQRELTRHLPLVKIGEDAHKGPLIRAEQKKTLVILVVGETARAENFSLGGYGRVTNPHLQQDSVIYFKNAASCGTETAVSVPCMFSNMTRSRYNATLAEHQEGLMDVLAHAGVNVLWRDNDNGCKGACDRIPHVDITKLQLPQDCEGDVCMDSVLLYRLRDYIDSLKDDGVIVLHQMGSHGPAYYRRSTPEFRRFTPTCDSNQIQDCSHQQLVNTYDNSLLYSDAMLDSTIKLLQQYSDRFNTALVYLSDHGESLGENGMYLHGTPYLFAPSQQTHVPFLMWISANYQRSFGINRQCLQNIAQRDAVSQDNLFHTLLGMLNVQTRQYQPQLDILQRCRSDSA</sequence>
<dbReference type="PANTHER" id="PTHR30443">
    <property type="entry name" value="INNER MEMBRANE PROTEIN"/>
    <property type="match status" value="1"/>
</dbReference>
<protein>
    <submittedName>
        <fullName evidence="11">Phosphoethanolamine transferase EptA</fullName>
    </submittedName>
</protein>
<dbReference type="InterPro" id="IPR012549">
    <property type="entry name" value="EptA-like_N"/>
</dbReference>
<dbReference type="GO" id="GO:0016740">
    <property type="term" value="F:transferase activity"/>
    <property type="evidence" value="ECO:0007669"/>
    <property type="project" value="UniProtKB-KW"/>
</dbReference>
<accession>A0ABX6GTY4</accession>
<feature type="transmembrane region" description="Helical" evidence="8">
    <location>
        <begin position="152"/>
        <end position="174"/>
    </location>
</feature>
<keyword evidence="2" id="KW-1003">Cell membrane</keyword>
<feature type="transmembrane region" description="Helical" evidence="8">
    <location>
        <begin position="122"/>
        <end position="140"/>
    </location>
</feature>
<feature type="transmembrane region" description="Helical" evidence="8">
    <location>
        <begin position="47"/>
        <end position="69"/>
    </location>
</feature>
<keyword evidence="3" id="KW-0997">Cell inner membrane</keyword>
<dbReference type="Gene3D" id="3.40.720.10">
    <property type="entry name" value="Alkaline Phosphatase, subunit A"/>
    <property type="match status" value="1"/>
</dbReference>
<evidence type="ECO:0000256" key="2">
    <source>
        <dbReference type="ARBA" id="ARBA00022475"/>
    </source>
</evidence>
<evidence type="ECO:0000256" key="5">
    <source>
        <dbReference type="ARBA" id="ARBA00022692"/>
    </source>
</evidence>
<keyword evidence="5 8" id="KW-0812">Transmembrane</keyword>
<feature type="transmembrane region" description="Helical" evidence="8">
    <location>
        <begin position="12"/>
        <end position="35"/>
    </location>
</feature>
<evidence type="ECO:0000259" key="9">
    <source>
        <dbReference type="Pfam" id="PF00884"/>
    </source>
</evidence>
<dbReference type="InterPro" id="IPR000917">
    <property type="entry name" value="Sulfatase_N"/>
</dbReference>
<gene>
    <name evidence="11" type="primary">eptA</name>
    <name evidence="11" type="ORF">FO014_23150</name>
</gene>
<evidence type="ECO:0000256" key="7">
    <source>
        <dbReference type="ARBA" id="ARBA00023136"/>
    </source>
</evidence>
<name>A0ABX6GTY4_9GAMM</name>
<evidence type="ECO:0000313" key="12">
    <source>
        <dbReference type="Proteomes" id="UP000430368"/>
    </source>
</evidence>
<evidence type="ECO:0000313" key="11">
    <source>
        <dbReference type="EMBL" id="QHA89652.1"/>
    </source>
</evidence>
<dbReference type="NCBIfam" id="NF028537">
    <property type="entry name" value="P_eth_NH2_trans"/>
    <property type="match status" value="1"/>
</dbReference>
<dbReference type="CDD" id="cd16017">
    <property type="entry name" value="LptA"/>
    <property type="match status" value="1"/>
</dbReference>
<dbReference type="NCBIfam" id="NF008619">
    <property type="entry name" value="PRK11598.1"/>
    <property type="match status" value="1"/>
</dbReference>
<keyword evidence="4 11" id="KW-0808">Transferase</keyword>
<evidence type="ECO:0000256" key="1">
    <source>
        <dbReference type="ARBA" id="ARBA00004429"/>
    </source>
</evidence>
<dbReference type="Pfam" id="PF00884">
    <property type="entry name" value="Sulfatase"/>
    <property type="match status" value="1"/>
</dbReference>
<feature type="transmembrane region" description="Helical" evidence="8">
    <location>
        <begin position="76"/>
        <end position="95"/>
    </location>
</feature>
<evidence type="ECO:0000259" key="10">
    <source>
        <dbReference type="Pfam" id="PF08019"/>
    </source>
</evidence>
<organism evidence="11 12">
    <name type="scientific">Serratia rhizosphaerae</name>
    <dbReference type="NCBI Taxonomy" id="2597702"/>
    <lineage>
        <taxon>Bacteria</taxon>
        <taxon>Pseudomonadati</taxon>
        <taxon>Pseudomonadota</taxon>
        <taxon>Gammaproteobacteria</taxon>
        <taxon>Enterobacterales</taxon>
        <taxon>Yersiniaceae</taxon>
        <taxon>Serratia</taxon>
    </lineage>
</organism>
<feature type="domain" description="Sulfatase N-terminal" evidence="9">
    <location>
        <begin position="236"/>
        <end position="525"/>
    </location>
</feature>
<reference evidence="11 12" key="1">
    <citation type="submission" date="2019-07" db="EMBL/GenBank/DDBJ databases">
        <title>Serratia dokdonensis sp. nov., an elicitor of systemic resistance in Nicotiana Tabacum.</title>
        <authorList>
            <person name="Son J.-S."/>
            <person name="Hwang Y.-J."/>
            <person name="Lee S.-Y."/>
            <person name="Ghim S.-Y."/>
        </authorList>
    </citation>
    <scope>NUCLEOTIDE SEQUENCE [LARGE SCALE GENOMIC DNA]</scope>
    <source>
        <strain evidence="11 12">KUDC3025</strain>
    </source>
</reference>
<dbReference type="SUPFAM" id="SSF53649">
    <property type="entry name" value="Alkaline phosphatase-like"/>
    <property type="match status" value="1"/>
</dbReference>
<evidence type="ECO:0000256" key="4">
    <source>
        <dbReference type="ARBA" id="ARBA00022679"/>
    </source>
</evidence>
<evidence type="ECO:0000256" key="8">
    <source>
        <dbReference type="SAM" id="Phobius"/>
    </source>
</evidence>
<dbReference type="RefSeq" id="WP_160031219.1">
    <property type="nucleotide sequence ID" value="NZ_CP041764.1"/>
</dbReference>
<keyword evidence="7 8" id="KW-0472">Membrane</keyword>
<keyword evidence="6 8" id="KW-1133">Transmembrane helix</keyword>
<feature type="domain" description="Phosphoethanolamine transferase N-terminal" evidence="10">
    <location>
        <begin position="56"/>
        <end position="206"/>
    </location>
</feature>
<dbReference type="PROSITE" id="PS51257">
    <property type="entry name" value="PROKAR_LIPOPROTEIN"/>
    <property type="match status" value="1"/>
</dbReference>
<evidence type="ECO:0000256" key="6">
    <source>
        <dbReference type="ARBA" id="ARBA00022989"/>
    </source>
</evidence>
<dbReference type="InterPro" id="IPR040423">
    <property type="entry name" value="PEA_transferase"/>
</dbReference>
<dbReference type="Proteomes" id="UP000430368">
    <property type="component" value="Chromosome"/>
</dbReference>
<dbReference type="EMBL" id="CP041764">
    <property type="protein sequence ID" value="QHA89652.1"/>
    <property type="molecule type" value="Genomic_DNA"/>
</dbReference>
<comment type="subcellular location">
    <subcellularLocation>
        <location evidence="1">Cell inner membrane</location>
        <topology evidence="1">Multi-pass membrane protein</topology>
    </subcellularLocation>
</comment>
<dbReference type="Pfam" id="PF08019">
    <property type="entry name" value="EptA_B_N"/>
    <property type="match status" value="1"/>
</dbReference>
<proteinExistence type="predicted"/>
<dbReference type="InterPro" id="IPR058130">
    <property type="entry name" value="PEA_transf_C"/>
</dbReference>